<feature type="region of interest" description="Disordered" evidence="1">
    <location>
        <begin position="288"/>
        <end position="309"/>
    </location>
</feature>
<dbReference type="InterPro" id="IPR013108">
    <property type="entry name" value="Amidohydro_3"/>
</dbReference>
<evidence type="ECO:0000313" key="3">
    <source>
        <dbReference type="EMBL" id="MFC6955432.1"/>
    </source>
</evidence>
<feature type="compositionally biased region" description="Acidic residues" evidence="1">
    <location>
        <begin position="292"/>
        <end position="304"/>
    </location>
</feature>
<dbReference type="EMBL" id="JBHSXN010000006">
    <property type="protein sequence ID" value="MFC6955432.1"/>
    <property type="molecule type" value="Genomic_DNA"/>
</dbReference>
<dbReference type="SUPFAM" id="SSF51556">
    <property type="entry name" value="Metallo-dependent hydrolases"/>
    <property type="match status" value="1"/>
</dbReference>
<feature type="domain" description="Amidohydrolase 3" evidence="2">
    <location>
        <begin position="52"/>
        <end position="517"/>
    </location>
</feature>
<dbReference type="AlphaFoldDB" id="A0ABD5VIR4"/>
<dbReference type="InterPro" id="IPR011059">
    <property type="entry name" value="Metal-dep_hydrolase_composite"/>
</dbReference>
<dbReference type="InterPro" id="IPR033932">
    <property type="entry name" value="YtcJ-like"/>
</dbReference>
<proteinExistence type="predicted"/>
<sequence length="520" mass="56816">MTTPADRVFTNADVHTLAEPDATHEAVAVRDGRVVRVDSAYEVDFLVGAETDVVDCGGRTLLPGFVDAHTHMLQLGQYQVYADLSDAETLADAVATLDADAPRDREWLLGFGWDESAWPDGRYLTREDLDAVSTDQPVAALRVDMHTAAVNSVALDVLDVDHTDPDVRTDEDGEPTGVLVEEAVDPLWDATEVDRAEARELLGAARDYAHRHGVTAVHDMVRESPAPKVYRELDLADALDLRVRINYWTDHLDALADAGLASNHGSEFVQVGAVKSFTDGSFGGRTAKLDEPYADADADDADPESDGRGEWVVDSDELNRFVDRADGYDLQFTAHAIGDEAITATLDAYERTDDPGEARHRVEHVELVTDDHIERFAELGVVASCQPNFLQWAQPGGLYDQRLGEARRKQSNRYRDLLDAGVDLAFSSDVMPMDPMLGVHHAVNAPADGQRLTVTEALRAYTLGGAHAGFDEDRMGTVEPGKHADLVVLDDDPWSMDPEGLRDVDVAMTVVDGDVVHDAR</sequence>
<dbReference type="PANTHER" id="PTHR22642:SF2">
    <property type="entry name" value="PROTEIN LONG AFTER FAR-RED 3"/>
    <property type="match status" value="1"/>
</dbReference>
<accession>A0ABD5VIR4</accession>
<keyword evidence="4" id="KW-1185">Reference proteome</keyword>
<dbReference type="Gene3D" id="3.10.310.70">
    <property type="match status" value="1"/>
</dbReference>
<dbReference type="CDD" id="cd01300">
    <property type="entry name" value="YtcJ_like"/>
    <property type="match status" value="1"/>
</dbReference>
<protein>
    <submittedName>
        <fullName evidence="3">Amidohydrolase</fullName>
        <ecNumber evidence="3">3.5.-.-</ecNumber>
    </submittedName>
</protein>
<dbReference type="GO" id="GO:0016787">
    <property type="term" value="F:hydrolase activity"/>
    <property type="evidence" value="ECO:0007669"/>
    <property type="project" value="UniProtKB-KW"/>
</dbReference>
<dbReference type="Pfam" id="PF07969">
    <property type="entry name" value="Amidohydro_3"/>
    <property type="match status" value="1"/>
</dbReference>
<dbReference type="Gene3D" id="3.20.20.140">
    <property type="entry name" value="Metal-dependent hydrolases"/>
    <property type="match status" value="1"/>
</dbReference>
<dbReference type="RefSeq" id="WP_336352358.1">
    <property type="nucleotide sequence ID" value="NZ_JAZAQL010000006.1"/>
</dbReference>
<comment type="caution">
    <text evidence="3">The sequence shown here is derived from an EMBL/GenBank/DDBJ whole genome shotgun (WGS) entry which is preliminary data.</text>
</comment>
<gene>
    <name evidence="3" type="ORF">ACFQGB_21420</name>
</gene>
<evidence type="ECO:0000259" key="2">
    <source>
        <dbReference type="Pfam" id="PF07969"/>
    </source>
</evidence>
<evidence type="ECO:0000256" key="1">
    <source>
        <dbReference type="SAM" id="MobiDB-lite"/>
    </source>
</evidence>
<name>A0ABD5VIR4_9EURY</name>
<dbReference type="Gene3D" id="2.30.40.10">
    <property type="entry name" value="Urease, subunit C, domain 1"/>
    <property type="match status" value="1"/>
</dbReference>
<evidence type="ECO:0000313" key="4">
    <source>
        <dbReference type="Proteomes" id="UP001596395"/>
    </source>
</evidence>
<keyword evidence="3" id="KW-0378">Hydrolase</keyword>
<reference evidence="3 4" key="1">
    <citation type="journal article" date="2019" name="Int. J. Syst. Evol. Microbiol.">
        <title>The Global Catalogue of Microorganisms (GCM) 10K type strain sequencing project: providing services to taxonomists for standard genome sequencing and annotation.</title>
        <authorList>
            <consortium name="The Broad Institute Genomics Platform"/>
            <consortium name="The Broad Institute Genome Sequencing Center for Infectious Disease"/>
            <person name="Wu L."/>
            <person name="Ma J."/>
        </authorList>
    </citation>
    <scope>NUCLEOTIDE SEQUENCE [LARGE SCALE GENOMIC DNA]</scope>
    <source>
        <strain evidence="3 4">GX26</strain>
    </source>
</reference>
<dbReference type="PANTHER" id="PTHR22642">
    <property type="entry name" value="IMIDAZOLONEPROPIONASE"/>
    <property type="match status" value="1"/>
</dbReference>
<dbReference type="Proteomes" id="UP001596395">
    <property type="component" value="Unassembled WGS sequence"/>
</dbReference>
<dbReference type="EC" id="3.5.-.-" evidence="3"/>
<organism evidence="3 4">
    <name type="scientific">Halorubellus litoreus</name>
    <dbReference type="NCBI Taxonomy" id="755308"/>
    <lineage>
        <taxon>Archaea</taxon>
        <taxon>Methanobacteriati</taxon>
        <taxon>Methanobacteriota</taxon>
        <taxon>Stenosarchaea group</taxon>
        <taxon>Halobacteria</taxon>
        <taxon>Halobacteriales</taxon>
        <taxon>Halorubellaceae</taxon>
        <taxon>Halorubellus</taxon>
    </lineage>
</organism>
<dbReference type="InterPro" id="IPR032466">
    <property type="entry name" value="Metal_Hydrolase"/>
</dbReference>
<dbReference type="SUPFAM" id="SSF51338">
    <property type="entry name" value="Composite domain of metallo-dependent hydrolases"/>
    <property type="match status" value="1"/>
</dbReference>